<reference evidence="2 3" key="1">
    <citation type="submission" date="2017-08" db="EMBL/GenBank/DDBJ databases">
        <authorList>
            <person name="de Groot N.N."/>
        </authorList>
    </citation>
    <scope>NUCLEOTIDE SEQUENCE [LARGE SCALE GENOMIC DNA]</scope>
    <source>
        <strain evidence="2 3">HM2</strain>
    </source>
</reference>
<feature type="domain" description="ATPase" evidence="1">
    <location>
        <begin position="20"/>
        <end position="263"/>
    </location>
</feature>
<dbReference type="AlphaFoldDB" id="A0A380S6V0"/>
<dbReference type="PANTHER" id="PTHR34301:SF8">
    <property type="entry name" value="ATPASE DOMAIN-CONTAINING PROTEIN"/>
    <property type="match status" value="1"/>
</dbReference>
<dbReference type="SUPFAM" id="SSF52540">
    <property type="entry name" value="P-loop containing nucleoside triphosphate hydrolases"/>
    <property type="match status" value="1"/>
</dbReference>
<evidence type="ECO:0000313" key="3">
    <source>
        <dbReference type="Proteomes" id="UP000255423"/>
    </source>
</evidence>
<dbReference type="GO" id="GO:0005524">
    <property type="term" value="F:ATP binding"/>
    <property type="evidence" value="ECO:0007669"/>
    <property type="project" value="InterPro"/>
</dbReference>
<evidence type="ECO:0000259" key="1">
    <source>
        <dbReference type="Pfam" id="PF01637"/>
    </source>
</evidence>
<dbReference type="Proteomes" id="UP000255423">
    <property type="component" value="Unassembled WGS sequence"/>
</dbReference>
<organism evidence="2 3">
    <name type="scientific">Fibrobacter succinogenes</name>
    <name type="common">Bacteroides succinogenes</name>
    <dbReference type="NCBI Taxonomy" id="833"/>
    <lineage>
        <taxon>Bacteria</taxon>
        <taxon>Pseudomonadati</taxon>
        <taxon>Fibrobacterota</taxon>
        <taxon>Fibrobacteria</taxon>
        <taxon>Fibrobacterales</taxon>
        <taxon>Fibrobacteraceae</taxon>
        <taxon>Fibrobacter</taxon>
    </lineage>
</organism>
<dbReference type="Gene3D" id="3.40.50.300">
    <property type="entry name" value="P-loop containing nucleotide triphosphate hydrolases"/>
    <property type="match status" value="1"/>
</dbReference>
<dbReference type="InterPro" id="IPR027417">
    <property type="entry name" value="P-loop_NTPase"/>
</dbReference>
<accession>A0A380S6V0</accession>
<dbReference type="EMBL" id="UHJL01000002">
    <property type="protein sequence ID" value="SUQ24458.1"/>
    <property type="molecule type" value="Genomic_DNA"/>
</dbReference>
<dbReference type="PANTHER" id="PTHR34301">
    <property type="entry name" value="DNA-BINDING PROTEIN-RELATED"/>
    <property type="match status" value="1"/>
</dbReference>
<dbReference type="Pfam" id="PF01637">
    <property type="entry name" value="ATPase_2"/>
    <property type="match status" value="1"/>
</dbReference>
<evidence type="ECO:0000313" key="2">
    <source>
        <dbReference type="EMBL" id="SUQ24458.1"/>
    </source>
</evidence>
<name>A0A380S6V0_FIBSU</name>
<proteinExistence type="predicted"/>
<sequence>MDNAVINPFLTSGYLSAEYFCDREEETKKLTRLLTNGNNVALISSRRMGKTGLIRHCFAQPKIVRSYNTFIIDIYATKNLGDFVYEMGRQIVNALKPRGKKAIESFVDAVKSLRAGISFDVQGLPSWNVELGDVQTPAITLEEIFTYIESADKPCLIAIDEFQSISSYPEKNIEATLRTYIQNCHNANFVFAGSERTMMGEIFVSAARPFYQSVSIMNLDVIPEVKYSEFIKYHFEKNGRKIDDDSIHEAYARFGGVTWYIQKIMNYAYSITDKGCAFYVARLEETVEDIVEENSEIYKNMLFLLTPPQKMLLIAIGKEGRVSQITGRQFLKKYSLSASSVQKALTALLEKQIVTNSQGVYEVYDKFMTIWLSWG</sequence>
<dbReference type="RefSeq" id="WP_109572946.1">
    <property type="nucleotide sequence ID" value="NZ_UHJL01000002.1"/>
</dbReference>
<protein>
    <submittedName>
        <fullName evidence="2">Predicted ATPase, AAA+ ATPase superfamily</fullName>
    </submittedName>
</protein>
<dbReference type="InterPro" id="IPR011579">
    <property type="entry name" value="ATPase_dom"/>
</dbReference>
<gene>
    <name evidence="2" type="ORF">SAMN05661053_1860</name>
</gene>